<name>A0A089Y9K8_9PSED</name>
<keyword evidence="4" id="KW-1185">Reference proteome</keyword>
<dbReference type="RefSeq" id="WP_038411224.1">
    <property type="nucleotide sequence ID" value="NZ_CP009455.1"/>
</dbReference>
<keyword evidence="2" id="KW-0732">Signal</keyword>
<feature type="compositionally biased region" description="Low complexity" evidence="1">
    <location>
        <begin position="20"/>
        <end position="29"/>
    </location>
</feature>
<dbReference type="EMBL" id="CP009455">
    <property type="protein sequence ID" value="AIR88523.1"/>
    <property type="molecule type" value="Genomic_DNA"/>
</dbReference>
<organism evidence="3 4">
    <name type="scientific">Pseudomonas cremoricolorata</name>
    <dbReference type="NCBI Taxonomy" id="157783"/>
    <lineage>
        <taxon>Bacteria</taxon>
        <taxon>Pseudomonadati</taxon>
        <taxon>Pseudomonadota</taxon>
        <taxon>Gammaproteobacteria</taxon>
        <taxon>Pseudomonadales</taxon>
        <taxon>Pseudomonadaceae</taxon>
        <taxon>Pseudomonas</taxon>
    </lineage>
</organism>
<accession>A0A089Y9K8</accession>
<reference evidence="3 4" key="1">
    <citation type="submission" date="2014-09" db="EMBL/GenBank/DDBJ databases">
        <authorList>
            <person name="Chan K.-G."/>
        </authorList>
    </citation>
    <scope>NUCLEOTIDE SEQUENCE [LARGE SCALE GENOMIC DNA]</scope>
    <source>
        <strain evidence="3 4">ND07</strain>
    </source>
</reference>
<feature type="signal peptide" evidence="2">
    <location>
        <begin position="1"/>
        <end position="22"/>
    </location>
</feature>
<dbReference type="OrthoDB" id="7014511at2"/>
<evidence type="ECO:0000256" key="1">
    <source>
        <dbReference type="SAM" id="MobiDB-lite"/>
    </source>
</evidence>
<evidence type="ECO:0008006" key="5">
    <source>
        <dbReference type="Google" id="ProtNLM"/>
    </source>
</evidence>
<gene>
    <name evidence="3" type="ORF">LK03_04310</name>
</gene>
<feature type="region of interest" description="Disordered" evidence="1">
    <location>
        <begin position="20"/>
        <end position="43"/>
    </location>
</feature>
<sequence>MTTVHRLTLLLCAALLTACSHSPSTSSSSWPIPAMELGSERGLPMGTSPCPASGCSQQSVFFKTAQHQPGNPRTYRGW</sequence>
<evidence type="ECO:0000256" key="2">
    <source>
        <dbReference type="SAM" id="SignalP"/>
    </source>
</evidence>
<dbReference type="KEGG" id="psw:LK03_04310"/>
<evidence type="ECO:0000313" key="4">
    <source>
        <dbReference type="Proteomes" id="UP000029493"/>
    </source>
</evidence>
<dbReference type="AlphaFoldDB" id="A0A089Y9K8"/>
<feature type="chain" id="PRO_5001852030" description="Lipoprotein" evidence="2">
    <location>
        <begin position="23"/>
        <end position="78"/>
    </location>
</feature>
<dbReference type="PROSITE" id="PS51257">
    <property type="entry name" value="PROKAR_LIPOPROTEIN"/>
    <property type="match status" value="1"/>
</dbReference>
<evidence type="ECO:0000313" key="3">
    <source>
        <dbReference type="EMBL" id="AIR88523.1"/>
    </source>
</evidence>
<protein>
    <recommendedName>
        <fullName evidence="5">Lipoprotein</fullName>
    </recommendedName>
</protein>
<proteinExistence type="predicted"/>
<dbReference type="Proteomes" id="UP000029493">
    <property type="component" value="Chromosome"/>
</dbReference>